<evidence type="ECO:0000259" key="8">
    <source>
        <dbReference type="Pfam" id="PF07282"/>
    </source>
</evidence>
<dbReference type="InterPro" id="IPR001959">
    <property type="entry name" value="Transposase"/>
</dbReference>
<dbReference type="Pfam" id="PF12323">
    <property type="entry name" value="HTH_OrfB_IS605"/>
    <property type="match status" value="1"/>
</dbReference>
<evidence type="ECO:0000256" key="6">
    <source>
        <dbReference type="ARBA" id="ARBA00023172"/>
    </source>
</evidence>
<feature type="domain" description="Transposase putative helix-turn-helix" evidence="9">
    <location>
        <begin position="25"/>
        <end position="65"/>
    </location>
</feature>
<evidence type="ECO:0000259" key="7">
    <source>
        <dbReference type="Pfam" id="PF01385"/>
    </source>
</evidence>
<evidence type="ECO:0000256" key="4">
    <source>
        <dbReference type="ARBA" id="ARBA00022833"/>
    </source>
</evidence>
<feature type="domain" description="Cas12f1-like TNB" evidence="8">
    <location>
        <begin position="324"/>
        <end position="391"/>
    </location>
</feature>
<feature type="domain" description="Probable transposase IS891/IS1136/IS1341" evidence="7">
    <location>
        <begin position="213"/>
        <end position="312"/>
    </location>
</feature>
<keyword evidence="3" id="KW-0479">Metal-binding</keyword>
<dbReference type="GO" id="GO:0003677">
    <property type="term" value="F:DNA binding"/>
    <property type="evidence" value="ECO:0007669"/>
    <property type="project" value="UniProtKB-KW"/>
</dbReference>
<evidence type="ECO:0000259" key="9">
    <source>
        <dbReference type="Pfam" id="PF12323"/>
    </source>
</evidence>
<evidence type="ECO:0000256" key="3">
    <source>
        <dbReference type="ARBA" id="ARBA00022723"/>
    </source>
</evidence>
<dbReference type="NCBIfam" id="NF040570">
    <property type="entry name" value="guided_TnpB"/>
    <property type="match status" value="1"/>
</dbReference>
<keyword evidence="4" id="KW-0862">Zinc</keyword>
<dbReference type="EMBL" id="LJKE01000020">
    <property type="protein sequence ID" value="KZD71208.1"/>
    <property type="molecule type" value="Genomic_DNA"/>
</dbReference>
<dbReference type="AlphaFoldDB" id="A0A161SHF5"/>
<dbReference type="GO" id="GO:0006310">
    <property type="term" value="P:DNA recombination"/>
    <property type="evidence" value="ECO:0007669"/>
    <property type="project" value="UniProtKB-KW"/>
</dbReference>
<evidence type="ECO:0000256" key="5">
    <source>
        <dbReference type="ARBA" id="ARBA00023125"/>
    </source>
</evidence>
<dbReference type="PATRIC" id="fig|1396.535.peg.1008"/>
<dbReference type="InterPro" id="IPR010095">
    <property type="entry name" value="Cas12f1-like_TNB"/>
</dbReference>
<evidence type="ECO:0000313" key="10">
    <source>
        <dbReference type="EMBL" id="KZD71208.1"/>
    </source>
</evidence>
<dbReference type="InterPro" id="IPR021027">
    <property type="entry name" value="Transposase_put_HTH"/>
</dbReference>
<evidence type="ECO:0000256" key="2">
    <source>
        <dbReference type="ARBA" id="ARBA00022578"/>
    </source>
</evidence>
<comment type="similarity">
    <text evidence="1">In the C-terminal section; belongs to the transposase 35 family.</text>
</comment>
<reference evidence="10 11" key="1">
    <citation type="submission" date="2015-09" db="EMBL/GenBank/DDBJ databases">
        <title>Bacillus cereus food isolates.</title>
        <authorList>
            <person name="Boekhorst J."/>
        </authorList>
    </citation>
    <scope>NUCLEOTIDE SEQUENCE [LARGE SCALE GENOMIC DNA]</scope>
    <source>
        <strain evidence="10 11">B4088</strain>
    </source>
</reference>
<proteinExistence type="inferred from homology"/>
<accession>A0A161SHF5</accession>
<evidence type="ECO:0000256" key="1">
    <source>
        <dbReference type="ARBA" id="ARBA00008761"/>
    </source>
</evidence>
<evidence type="ECO:0000313" key="11">
    <source>
        <dbReference type="Proteomes" id="UP000076482"/>
    </source>
</evidence>
<gene>
    <name evidence="10" type="ORF">B4088_0938</name>
</gene>
<keyword evidence="5" id="KW-0238">DNA-binding</keyword>
<dbReference type="Pfam" id="PF07282">
    <property type="entry name" value="Cas12f1-like_TNB"/>
    <property type="match status" value="1"/>
</dbReference>
<dbReference type="GO" id="GO:0046872">
    <property type="term" value="F:metal ion binding"/>
    <property type="evidence" value="ECO:0007669"/>
    <property type="project" value="UniProtKB-KW"/>
</dbReference>
<dbReference type="Pfam" id="PF01385">
    <property type="entry name" value="OrfB_IS605"/>
    <property type="match status" value="1"/>
</dbReference>
<organism evidence="10 11">
    <name type="scientific">Bacillus cereus</name>
    <dbReference type="NCBI Taxonomy" id="1396"/>
    <lineage>
        <taxon>Bacteria</taxon>
        <taxon>Bacillati</taxon>
        <taxon>Bacillota</taxon>
        <taxon>Bacilli</taxon>
        <taxon>Bacillales</taxon>
        <taxon>Bacillaceae</taxon>
        <taxon>Bacillus</taxon>
        <taxon>Bacillus cereus group</taxon>
    </lineage>
</organism>
<dbReference type="GO" id="GO:0032196">
    <property type="term" value="P:transposition"/>
    <property type="evidence" value="ECO:0007669"/>
    <property type="project" value="UniProtKB-KW"/>
</dbReference>
<sequence>MKRLTTKQKNEKLVTEGKKLHHYGLRFRALPTPSQLEKINQFIGSSRFAFNFYLKERQNVYRSTKESLSVNTFKKSFNSFKQHPSFSWLKQVDKFALESAIESVEDAFKRFFNGQNKFPRLKKKHKSKQSYTTKLTNNNIELDIENRAIKLPKLGWVKTRFSKSLRDNFVLKGRVLSATVTRHSSGEVFISLKMEDVIDLQEKQVISSISDKDILGCDMGLLHFLITSKGDKIENSRYLKNNLRKLASLQRKLRNKRVGSSNYKKAQQSISKLHLHIANMRKDFLHKVSRKLVNENQVIVLEDLNVKNMIQNKRLARSIADVGWGMFKTFITYKANWANKYVVLVDTFFPSSKMCHGCKEKHTLLSLSERVWVCPKCGIEHDRDENAAQNIKEEGKRILLSS</sequence>
<dbReference type="Proteomes" id="UP000076482">
    <property type="component" value="Unassembled WGS sequence"/>
</dbReference>
<dbReference type="RefSeq" id="WP_063260105.1">
    <property type="nucleotide sequence ID" value="NZ_LJKE01000020.1"/>
</dbReference>
<comment type="caution">
    <text evidence="10">The sequence shown here is derived from an EMBL/GenBank/DDBJ whole genome shotgun (WGS) entry which is preliminary data.</text>
</comment>
<dbReference type="NCBIfam" id="TIGR01766">
    <property type="entry name" value="IS200/IS605 family accessory protein TnpB-like domain"/>
    <property type="match status" value="1"/>
</dbReference>
<keyword evidence="2" id="KW-0815">Transposition</keyword>
<name>A0A161SHF5_BACCE</name>
<keyword evidence="6" id="KW-0233">DNA recombination</keyword>
<protein>
    <submittedName>
        <fullName evidence="10">Transposase</fullName>
    </submittedName>
</protein>